<dbReference type="Gramene" id="AET5Gv20643300.5">
    <property type="protein sequence ID" value="AET5Gv20643300.5"/>
    <property type="gene ID" value="AET5Gv20643300"/>
</dbReference>
<feature type="region of interest" description="Disordered" evidence="1">
    <location>
        <begin position="66"/>
        <end position="100"/>
    </location>
</feature>
<reference evidence="4" key="2">
    <citation type="journal article" date="2017" name="Nat. Plants">
        <title>The Aegilops tauschii genome reveals multiple impacts of transposons.</title>
        <authorList>
            <person name="Zhao G."/>
            <person name="Zou C."/>
            <person name="Li K."/>
            <person name="Wang K."/>
            <person name="Li T."/>
            <person name="Gao L."/>
            <person name="Zhang X."/>
            <person name="Wang H."/>
            <person name="Yang Z."/>
            <person name="Liu X."/>
            <person name="Jiang W."/>
            <person name="Mao L."/>
            <person name="Kong X."/>
            <person name="Jiao Y."/>
            <person name="Jia J."/>
        </authorList>
    </citation>
    <scope>NUCLEOTIDE SEQUENCE [LARGE SCALE GENOMIC DNA]</scope>
    <source>
        <strain evidence="4">cv. AL8/78</strain>
    </source>
</reference>
<dbReference type="AlphaFoldDB" id="A0A453L653"/>
<protein>
    <recommendedName>
        <fullName evidence="2">F-box domain-containing protein</fullName>
    </recommendedName>
</protein>
<dbReference type="SUPFAM" id="SSF81383">
    <property type="entry name" value="F-box domain"/>
    <property type="match status" value="1"/>
</dbReference>
<reference evidence="3" key="4">
    <citation type="submission" date="2019-03" db="UniProtKB">
        <authorList>
            <consortium name="EnsemblPlants"/>
        </authorList>
    </citation>
    <scope>IDENTIFICATION</scope>
</reference>
<evidence type="ECO:0000313" key="4">
    <source>
        <dbReference type="Proteomes" id="UP000015105"/>
    </source>
</evidence>
<dbReference type="EnsemblPlants" id="AET5Gv20643300.5">
    <property type="protein sequence ID" value="AET5Gv20643300.5"/>
    <property type="gene ID" value="AET5Gv20643300"/>
</dbReference>
<dbReference type="PANTHER" id="PTHR34145:SF24">
    <property type="entry name" value="F-BOX DOMAIN-CONTAINING PROTEIN"/>
    <property type="match status" value="1"/>
</dbReference>
<dbReference type="CDD" id="cd09917">
    <property type="entry name" value="F-box_SF"/>
    <property type="match status" value="1"/>
</dbReference>
<dbReference type="PANTHER" id="PTHR34145">
    <property type="entry name" value="OS02G0105600 PROTEIN"/>
    <property type="match status" value="1"/>
</dbReference>
<feature type="domain" description="F-box" evidence="2">
    <location>
        <begin position="104"/>
        <end position="139"/>
    </location>
</feature>
<reference evidence="3" key="5">
    <citation type="journal article" date="2021" name="G3 (Bethesda)">
        <title>Aegilops tauschii genome assembly Aet v5.0 features greater sequence contiguity and improved annotation.</title>
        <authorList>
            <person name="Wang L."/>
            <person name="Zhu T."/>
            <person name="Rodriguez J.C."/>
            <person name="Deal K.R."/>
            <person name="Dubcovsky J."/>
            <person name="McGuire P.E."/>
            <person name="Lux T."/>
            <person name="Spannagl M."/>
            <person name="Mayer K.F.X."/>
            <person name="Baldrich P."/>
            <person name="Meyers B.C."/>
            <person name="Huo N."/>
            <person name="Gu Y.Q."/>
            <person name="Zhou H."/>
            <person name="Devos K.M."/>
            <person name="Bennetzen J.L."/>
            <person name="Unver T."/>
            <person name="Budak H."/>
            <person name="Gulick P.J."/>
            <person name="Galiba G."/>
            <person name="Kalapos B."/>
            <person name="Nelson D.R."/>
            <person name="Li P."/>
            <person name="You F.M."/>
            <person name="Luo M.C."/>
            <person name="Dvorak J."/>
        </authorList>
    </citation>
    <scope>NUCLEOTIDE SEQUENCE [LARGE SCALE GENOMIC DNA]</scope>
    <source>
        <strain evidence="3">cv. AL8/78</strain>
    </source>
</reference>
<keyword evidence="4" id="KW-1185">Reference proteome</keyword>
<dbReference type="Pfam" id="PF00646">
    <property type="entry name" value="F-box"/>
    <property type="match status" value="1"/>
</dbReference>
<name>A0A453L653_AEGTS</name>
<reference evidence="4" key="1">
    <citation type="journal article" date="2014" name="Science">
        <title>Ancient hybridizations among the ancestral genomes of bread wheat.</title>
        <authorList>
            <consortium name="International Wheat Genome Sequencing Consortium,"/>
            <person name="Marcussen T."/>
            <person name="Sandve S.R."/>
            <person name="Heier L."/>
            <person name="Spannagl M."/>
            <person name="Pfeifer M."/>
            <person name="Jakobsen K.S."/>
            <person name="Wulff B.B."/>
            <person name="Steuernagel B."/>
            <person name="Mayer K.F."/>
            <person name="Olsen O.A."/>
        </authorList>
    </citation>
    <scope>NUCLEOTIDE SEQUENCE [LARGE SCALE GENOMIC DNA]</scope>
    <source>
        <strain evidence="4">cv. AL8/78</strain>
    </source>
</reference>
<dbReference type="InterPro" id="IPR053772">
    <property type="entry name" value="At1g61320/At1g61330-like"/>
</dbReference>
<proteinExistence type="predicted"/>
<accession>A0A453L653</accession>
<evidence type="ECO:0000256" key="1">
    <source>
        <dbReference type="SAM" id="MobiDB-lite"/>
    </source>
</evidence>
<reference evidence="3" key="3">
    <citation type="journal article" date="2017" name="Nature">
        <title>Genome sequence of the progenitor of the wheat D genome Aegilops tauschii.</title>
        <authorList>
            <person name="Luo M.C."/>
            <person name="Gu Y.Q."/>
            <person name="Puiu D."/>
            <person name="Wang H."/>
            <person name="Twardziok S.O."/>
            <person name="Deal K.R."/>
            <person name="Huo N."/>
            <person name="Zhu T."/>
            <person name="Wang L."/>
            <person name="Wang Y."/>
            <person name="McGuire P.E."/>
            <person name="Liu S."/>
            <person name="Long H."/>
            <person name="Ramasamy R.K."/>
            <person name="Rodriguez J.C."/>
            <person name="Van S.L."/>
            <person name="Yuan L."/>
            <person name="Wang Z."/>
            <person name="Xia Z."/>
            <person name="Xiao L."/>
            <person name="Anderson O.D."/>
            <person name="Ouyang S."/>
            <person name="Liang Y."/>
            <person name="Zimin A.V."/>
            <person name="Pertea G."/>
            <person name="Qi P."/>
            <person name="Bennetzen J.L."/>
            <person name="Dai X."/>
            <person name="Dawson M.W."/>
            <person name="Muller H.G."/>
            <person name="Kugler K."/>
            <person name="Rivarola-Duarte L."/>
            <person name="Spannagl M."/>
            <person name="Mayer K.F.X."/>
            <person name="Lu F.H."/>
            <person name="Bevan M.W."/>
            <person name="Leroy P."/>
            <person name="Li P."/>
            <person name="You F.M."/>
            <person name="Sun Q."/>
            <person name="Liu Z."/>
            <person name="Lyons E."/>
            <person name="Wicker T."/>
            <person name="Salzberg S.L."/>
            <person name="Devos K.M."/>
            <person name="Dvorak J."/>
        </authorList>
    </citation>
    <scope>NUCLEOTIDE SEQUENCE [LARGE SCALE GENOMIC DNA]</scope>
    <source>
        <strain evidence="3">cv. AL8/78</strain>
    </source>
</reference>
<dbReference type="InterPro" id="IPR036047">
    <property type="entry name" value="F-box-like_dom_sf"/>
</dbReference>
<feature type="compositionally biased region" description="Basic and acidic residues" evidence="1">
    <location>
        <begin position="79"/>
        <end position="94"/>
    </location>
</feature>
<organism evidence="3 4">
    <name type="scientific">Aegilops tauschii subsp. strangulata</name>
    <name type="common">Goatgrass</name>
    <dbReference type="NCBI Taxonomy" id="200361"/>
    <lineage>
        <taxon>Eukaryota</taxon>
        <taxon>Viridiplantae</taxon>
        <taxon>Streptophyta</taxon>
        <taxon>Embryophyta</taxon>
        <taxon>Tracheophyta</taxon>
        <taxon>Spermatophyta</taxon>
        <taxon>Magnoliopsida</taxon>
        <taxon>Liliopsida</taxon>
        <taxon>Poales</taxon>
        <taxon>Poaceae</taxon>
        <taxon>BOP clade</taxon>
        <taxon>Pooideae</taxon>
        <taxon>Triticodae</taxon>
        <taxon>Triticeae</taxon>
        <taxon>Triticinae</taxon>
        <taxon>Aegilops</taxon>
    </lineage>
</organism>
<evidence type="ECO:0000313" key="3">
    <source>
        <dbReference type="EnsemblPlants" id="AET5Gv20643300.5"/>
    </source>
</evidence>
<dbReference type="InterPro" id="IPR001810">
    <property type="entry name" value="F-box_dom"/>
</dbReference>
<dbReference type="Proteomes" id="UP000015105">
    <property type="component" value="Chromosome 5D"/>
</dbReference>
<sequence>PFRLRRRNFLPRRVRFKSRIHIRESGTPLAENRNAYVERFLDPRSRRIMGQLMLNRVMSMQRDGGRLQIQPQNGPADLTVDRKDSPCKEDHNSQDGEAQYPRPHLPEDIWCHIHSLLPMRDAARAACVSHAFKRSWRRYPNLAFDMITLGIDIESCGEDEIARNFTSKVDHILKNRPCIATKTLEIVFRYYNVNVCNIDS</sequence>
<dbReference type="Gene3D" id="1.20.1280.50">
    <property type="match status" value="1"/>
</dbReference>
<evidence type="ECO:0000259" key="2">
    <source>
        <dbReference type="Pfam" id="PF00646"/>
    </source>
</evidence>